<evidence type="ECO:0000313" key="2">
    <source>
        <dbReference type="Proteomes" id="UP000265080"/>
    </source>
</evidence>
<dbReference type="Proteomes" id="UP000265080">
    <property type="component" value="Unplaced"/>
</dbReference>
<dbReference type="AlphaFoldDB" id="A0A3P8TEA6"/>
<proteinExistence type="predicted"/>
<dbReference type="Ensembl" id="ENSAPET00000024541.1">
    <property type="protein sequence ID" value="ENSAPEP00000023910.1"/>
    <property type="gene ID" value="ENSAPEG00000017011.1"/>
</dbReference>
<reference evidence="1" key="1">
    <citation type="submission" date="2025-08" db="UniProtKB">
        <authorList>
            <consortium name="Ensembl"/>
        </authorList>
    </citation>
    <scope>IDENTIFICATION</scope>
</reference>
<sequence length="106" mass="11848">RGAQCSGMIKTHAVQETNLIPTVKQFCGNGTWQLALIDTTVHLSLYQSVLEDNVRPSIKQLKLNQQFSILLCLLLRFMEILTFSLMEDKGGPLCSYPAVLLCSSQF</sequence>
<reference evidence="1" key="2">
    <citation type="submission" date="2025-09" db="UniProtKB">
        <authorList>
            <consortium name="Ensembl"/>
        </authorList>
    </citation>
    <scope>IDENTIFICATION</scope>
</reference>
<accession>A0A3P8TEA6</accession>
<dbReference type="OMA" id="IKTHAVQ"/>
<protein>
    <submittedName>
        <fullName evidence="1">Uncharacterized protein</fullName>
    </submittedName>
</protein>
<organism evidence="1 2">
    <name type="scientific">Amphiprion percula</name>
    <name type="common">Orange clownfish</name>
    <name type="synonym">Lutjanus percula</name>
    <dbReference type="NCBI Taxonomy" id="161767"/>
    <lineage>
        <taxon>Eukaryota</taxon>
        <taxon>Metazoa</taxon>
        <taxon>Chordata</taxon>
        <taxon>Craniata</taxon>
        <taxon>Vertebrata</taxon>
        <taxon>Euteleostomi</taxon>
        <taxon>Actinopterygii</taxon>
        <taxon>Neopterygii</taxon>
        <taxon>Teleostei</taxon>
        <taxon>Neoteleostei</taxon>
        <taxon>Acanthomorphata</taxon>
        <taxon>Ovalentaria</taxon>
        <taxon>Pomacentridae</taxon>
        <taxon>Amphiprion</taxon>
    </lineage>
</organism>
<keyword evidence="2" id="KW-1185">Reference proteome</keyword>
<evidence type="ECO:0000313" key="1">
    <source>
        <dbReference type="Ensembl" id="ENSAPEP00000023910.1"/>
    </source>
</evidence>
<name>A0A3P8TEA6_AMPPE</name>